<evidence type="ECO:0000256" key="2">
    <source>
        <dbReference type="ARBA" id="ARBA00004300"/>
    </source>
</evidence>
<dbReference type="Gene3D" id="3.40.50.300">
    <property type="entry name" value="P-loop containing nucleotide triphosphate hydrolases"/>
    <property type="match status" value="1"/>
</dbReference>
<name>A0AAV6VW22_9ARAC</name>
<evidence type="ECO:0000256" key="14">
    <source>
        <dbReference type="ARBA" id="ARBA00023273"/>
    </source>
</evidence>
<dbReference type="InterPro" id="IPR022780">
    <property type="entry name" value="Dynein_light_int_chain"/>
</dbReference>
<dbReference type="GO" id="GO:0005930">
    <property type="term" value="C:axoneme"/>
    <property type="evidence" value="ECO:0007669"/>
    <property type="project" value="UniProtKB-SubCell"/>
</dbReference>
<dbReference type="Pfam" id="PF05783">
    <property type="entry name" value="DLIC"/>
    <property type="match status" value="1"/>
</dbReference>
<proteinExistence type="inferred from homology"/>
<keyword evidence="8" id="KW-0493">Microtubule</keyword>
<keyword evidence="10" id="KW-0243">Dynein</keyword>
<keyword evidence="14" id="KW-0966">Cell projection</keyword>
<dbReference type="GO" id="GO:0036064">
    <property type="term" value="C:ciliary basal body"/>
    <property type="evidence" value="ECO:0007669"/>
    <property type="project" value="TreeGrafter"/>
</dbReference>
<keyword evidence="7" id="KW-0963">Cytoplasm</keyword>
<sequence>MTKNLWEIAVEQHRESQSDSKGKQDSTLLLVGSKKAGKSTICYKFLDRTETPKSTLALEYLFGRRNKAIESGKEICHIWELGGATLFMDLLEIPINLENLRNLSVVLVLDLSKVEELWYTMQTLLDEIRRRIDHIVDTSKDPSLKKTLFDNARSRIPTGHEDSDSIEPFPVPLLIIGSKYDLLQTEDFQKKKLIGKCLRFLAHFYAASLQFVSSKSETLISKSRVSISAMAFGTSCSKTTVSDHNKPIYICAGADSFESIGSFSTLNVENKSTPKSIETVKNIFTSHFPQVESKSIIPDDPAEDPNFKELDIDNMRAQKKKELLEYKKQQKGIIDRLNM</sequence>
<dbReference type="GO" id="GO:0005813">
    <property type="term" value="C:centrosome"/>
    <property type="evidence" value="ECO:0007669"/>
    <property type="project" value="UniProtKB-SubCell"/>
</dbReference>
<evidence type="ECO:0000256" key="8">
    <source>
        <dbReference type="ARBA" id="ARBA00022701"/>
    </source>
</evidence>
<evidence type="ECO:0000256" key="12">
    <source>
        <dbReference type="ARBA" id="ARBA00023175"/>
    </source>
</evidence>
<evidence type="ECO:0000256" key="3">
    <source>
        <dbReference type="ARBA" id="ARBA00004430"/>
    </source>
</evidence>
<keyword evidence="6" id="KW-0217">Developmental protein</keyword>
<evidence type="ECO:0000313" key="15">
    <source>
        <dbReference type="EMBL" id="KAG8199952.1"/>
    </source>
</evidence>
<comment type="caution">
    <text evidence="15">The sequence shown here is derived from an EMBL/GenBank/DDBJ whole genome shotgun (WGS) entry which is preliminary data.</text>
</comment>
<dbReference type="GO" id="GO:0035735">
    <property type="term" value="P:intraciliary transport involved in cilium assembly"/>
    <property type="evidence" value="ECO:0007669"/>
    <property type="project" value="InterPro"/>
</dbReference>
<evidence type="ECO:0000256" key="5">
    <source>
        <dbReference type="ARBA" id="ARBA00018863"/>
    </source>
</evidence>
<dbReference type="AlphaFoldDB" id="A0AAV6VW22"/>
<gene>
    <name evidence="15" type="ORF">JTE90_006198</name>
</gene>
<keyword evidence="9" id="KW-0970">Cilium biogenesis/degradation</keyword>
<dbReference type="PANTHER" id="PTHR13236:SF0">
    <property type="entry name" value="CYTOPLASMIC DYNEIN 2 LIGHT INTERMEDIATE CHAIN 1"/>
    <property type="match status" value="1"/>
</dbReference>
<dbReference type="SUPFAM" id="SSF52540">
    <property type="entry name" value="P-loop containing nucleoside triphosphate hydrolases"/>
    <property type="match status" value="1"/>
</dbReference>
<organism evidence="15 16">
    <name type="scientific">Oedothorax gibbosus</name>
    <dbReference type="NCBI Taxonomy" id="931172"/>
    <lineage>
        <taxon>Eukaryota</taxon>
        <taxon>Metazoa</taxon>
        <taxon>Ecdysozoa</taxon>
        <taxon>Arthropoda</taxon>
        <taxon>Chelicerata</taxon>
        <taxon>Arachnida</taxon>
        <taxon>Araneae</taxon>
        <taxon>Araneomorphae</taxon>
        <taxon>Entelegynae</taxon>
        <taxon>Araneoidea</taxon>
        <taxon>Linyphiidae</taxon>
        <taxon>Erigoninae</taxon>
        <taxon>Oedothorax</taxon>
    </lineage>
</organism>
<protein>
    <recommendedName>
        <fullName evidence="5">Cytoplasmic dynein 2 light intermediate chain 1</fullName>
    </recommendedName>
</protein>
<dbReference type="GO" id="GO:0045504">
    <property type="term" value="F:dynein heavy chain binding"/>
    <property type="evidence" value="ECO:0007669"/>
    <property type="project" value="TreeGrafter"/>
</dbReference>
<dbReference type="PANTHER" id="PTHR13236">
    <property type="entry name" value="DYNEIN 2 LIGHT INTERMEDIATE CHAIN, ISOFORM 2"/>
    <property type="match status" value="1"/>
</dbReference>
<evidence type="ECO:0000256" key="10">
    <source>
        <dbReference type="ARBA" id="ARBA00023017"/>
    </source>
</evidence>
<dbReference type="EMBL" id="JAFNEN010000022">
    <property type="protein sequence ID" value="KAG8199952.1"/>
    <property type="molecule type" value="Genomic_DNA"/>
</dbReference>
<evidence type="ECO:0000256" key="1">
    <source>
        <dbReference type="ARBA" id="ARBA00004120"/>
    </source>
</evidence>
<keyword evidence="11" id="KW-0969">Cilium</keyword>
<reference evidence="15 16" key="1">
    <citation type="journal article" date="2022" name="Nat. Ecol. Evol.">
        <title>A masculinizing supergene underlies an exaggerated male reproductive morph in a spider.</title>
        <authorList>
            <person name="Hendrickx F."/>
            <person name="De Corte Z."/>
            <person name="Sonet G."/>
            <person name="Van Belleghem S.M."/>
            <person name="Kostlbacher S."/>
            <person name="Vangestel C."/>
        </authorList>
    </citation>
    <scope>NUCLEOTIDE SEQUENCE [LARGE SCALE GENOMIC DNA]</scope>
    <source>
        <strain evidence="15">W744_W776</strain>
    </source>
</reference>
<accession>A0AAV6VW22</accession>
<evidence type="ECO:0000256" key="7">
    <source>
        <dbReference type="ARBA" id="ARBA00022490"/>
    </source>
</evidence>
<comment type="similarity">
    <text evidence="4">Belongs to the dynein light intermediate chain family.</text>
</comment>
<comment type="subcellular location">
    <subcellularLocation>
        <location evidence="3">Cytoplasm</location>
        <location evidence="3">Cytoskeleton</location>
        <location evidence="3">Cilium axoneme</location>
    </subcellularLocation>
    <subcellularLocation>
        <location evidence="1">Cytoplasm</location>
        <location evidence="1">Cytoskeleton</location>
        <location evidence="1">Cilium basal body</location>
    </subcellularLocation>
    <subcellularLocation>
        <location evidence="2">Cytoplasm</location>
        <location evidence="2">Cytoskeleton</location>
        <location evidence="2">Microtubule organizing center</location>
        <location evidence="2">Centrosome</location>
    </subcellularLocation>
</comment>
<keyword evidence="12" id="KW-0505">Motor protein</keyword>
<evidence type="ECO:0000256" key="11">
    <source>
        <dbReference type="ARBA" id="ARBA00023069"/>
    </source>
</evidence>
<evidence type="ECO:0000256" key="6">
    <source>
        <dbReference type="ARBA" id="ARBA00022473"/>
    </source>
</evidence>
<evidence type="ECO:0000313" key="16">
    <source>
        <dbReference type="Proteomes" id="UP000827092"/>
    </source>
</evidence>
<keyword evidence="16" id="KW-1185">Reference proteome</keyword>
<dbReference type="Proteomes" id="UP000827092">
    <property type="component" value="Unassembled WGS sequence"/>
</dbReference>
<dbReference type="InterPro" id="IPR040045">
    <property type="entry name" value="DYNC2LI1"/>
</dbReference>
<dbReference type="GO" id="GO:0005868">
    <property type="term" value="C:cytoplasmic dynein complex"/>
    <property type="evidence" value="ECO:0007669"/>
    <property type="project" value="InterPro"/>
</dbReference>
<evidence type="ECO:0000256" key="4">
    <source>
        <dbReference type="ARBA" id="ARBA00006831"/>
    </source>
</evidence>
<dbReference type="InterPro" id="IPR027417">
    <property type="entry name" value="P-loop_NTPase"/>
</dbReference>
<evidence type="ECO:0000256" key="9">
    <source>
        <dbReference type="ARBA" id="ARBA00022794"/>
    </source>
</evidence>
<dbReference type="GO" id="GO:0005874">
    <property type="term" value="C:microtubule"/>
    <property type="evidence" value="ECO:0007669"/>
    <property type="project" value="UniProtKB-KW"/>
</dbReference>
<evidence type="ECO:0000256" key="13">
    <source>
        <dbReference type="ARBA" id="ARBA00023212"/>
    </source>
</evidence>
<dbReference type="GO" id="GO:0035721">
    <property type="term" value="P:intraciliary retrograde transport"/>
    <property type="evidence" value="ECO:0007669"/>
    <property type="project" value="InterPro"/>
</dbReference>
<keyword evidence="13" id="KW-0206">Cytoskeleton</keyword>